<feature type="domain" description="PBP" evidence="3">
    <location>
        <begin position="162"/>
        <end position="303"/>
    </location>
</feature>
<dbReference type="Proteomes" id="UP001515943">
    <property type="component" value="Unassembled WGS sequence"/>
</dbReference>
<dbReference type="PANTHER" id="PTHR30570:SF1">
    <property type="entry name" value="PHOSPHATE-BINDING PROTEIN PSTS"/>
    <property type="match status" value="1"/>
</dbReference>
<proteinExistence type="predicted"/>
<feature type="region of interest" description="Disordered" evidence="2">
    <location>
        <begin position="80"/>
        <end position="102"/>
    </location>
</feature>
<sequence length="331" mass="35793">MDTTVNGQVESKYGGVLKTLLQQEAGKQLDSPSFVLLRVENNGATTIAENDYTVPDAGMEVVFPGRKVVGLAVTELSDDSMRGTFESDDPGKGLDRTDRADAPGLSSGIVKLPKVTLNRGWHYKVLVLLERVHEKHPRPTTTQVVAGVKGGTVRQTHNRTGIGNWKDIGGNDLPVRLVSRDPDSGTRKTFQGQVLSGKREPGTNSDDCKQLDSGALPGVIRCERPTTNDVLNTVAVTPGAIGYSELGAVTHRQDVVPVRISGHEATLEGAVHAAYPFWQTEYAYTFGEPKADSPAASFLRYLTNQVGRDVIRSHGNRPCGELKNPVLCRPE</sequence>
<name>A0ABX1FXZ3_9PSEU</name>
<dbReference type="Pfam" id="PF12849">
    <property type="entry name" value="PBP_like_2"/>
    <property type="match status" value="1"/>
</dbReference>
<organism evidence="4 5">
    <name type="scientific">Lentzea indica</name>
    <dbReference type="NCBI Taxonomy" id="2604800"/>
    <lineage>
        <taxon>Bacteria</taxon>
        <taxon>Bacillati</taxon>
        <taxon>Actinomycetota</taxon>
        <taxon>Actinomycetes</taxon>
        <taxon>Pseudonocardiales</taxon>
        <taxon>Pseudonocardiaceae</taxon>
        <taxon>Lentzea</taxon>
    </lineage>
</organism>
<dbReference type="InterPro" id="IPR050811">
    <property type="entry name" value="Phosphate_ABC_transporter"/>
</dbReference>
<protein>
    <recommendedName>
        <fullName evidence="3">PBP domain-containing protein</fullName>
    </recommendedName>
</protein>
<dbReference type="PANTHER" id="PTHR30570">
    <property type="entry name" value="PERIPLASMIC PHOSPHATE BINDING COMPONENT OF PHOSPHATE ABC TRANSPORTER"/>
    <property type="match status" value="1"/>
</dbReference>
<accession>A0ABX1FXZ3</accession>
<keyword evidence="5" id="KW-1185">Reference proteome</keyword>
<reference evidence="4 5" key="1">
    <citation type="submission" date="2019-08" db="EMBL/GenBank/DDBJ databases">
        <title>Lentzea from Indian Himalayas.</title>
        <authorList>
            <person name="Mandal S."/>
            <person name="Mallick Gupta A."/>
            <person name="Maiti P.K."/>
            <person name="Sarkar J."/>
            <person name="Mandal S."/>
        </authorList>
    </citation>
    <scope>NUCLEOTIDE SEQUENCE [LARGE SCALE GENOMIC DNA]</scope>
    <source>
        <strain evidence="4 5">PSKA42</strain>
    </source>
</reference>
<dbReference type="Gene3D" id="3.40.190.10">
    <property type="entry name" value="Periplasmic binding protein-like II"/>
    <property type="match status" value="2"/>
</dbReference>
<dbReference type="EMBL" id="VSRL01000394">
    <property type="protein sequence ID" value="NKE63665.1"/>
    <property type="molecule type" value="Genomic_DNA"/>
</dbReference>
<dbReference type="SUPFAM" id="SSF53850">
    <property type="entry name" value="Periplasmic binding protein-like II"/>
    <property type="match status" value="1"/>
</dbReference>
<feature type="compositionally biased region" description="Basic and acidic residues" evidence="2">
    <location>
        <begin position="197"/>
        <end position="206"/>
    </location>
</feature>
<evidence type="ECO:0000259" key="3">
    <source>
        <dbReference type="Pfam" id="PF12849"/>
    </source>
</evidence>
<feature type="compositionally biased region" description="Basic and acidic residues" evidence="2">
    <location>
        <begin position="89"/>
        <end position="101"/>
    </location>
</feature>
<evidence type="ECO:0000256" key="1">
    <source>
        <dbReference type="ARBA" id="ARBA00022729"/>
    </source>
</evidence>
<keyword evidence="1" id="KW-0732">Signal</keyword>
<feature type="region of interest" description="Disordered" evidence="2">
    <location>
        <begin position="177"/>
        <end position="206"/>
    </location>
</feature>
<evidence type="ECO:0000256" key="2">
    <source>
        <dbReference type="SAM" id="MobiDB-lite"/>
    </source>
</evidence>
<dbReference type="InterPro" id="IPR024370">
    <property type="entry name" value="PBP_domain"/>
</dbReference>
<gene>
    <name evidence="4" type="ORF">FXN61_45905</name>
</gene>
<evidence type="ECO:0000313" key="4">
    <source>
        <dbReference type="EMBL" id="NKE63665.1"/>
    </source>
</evidence>
<comment type="caution">
    <text evidence="4">The sequence shown here is derived from an EMBL/GenBank/DDBJ whole genome shotgun (WGS) entry which is preliminary data.</text>
</comment>
<evidence type="ECO:0000313" key="5">
    <source>
        <dbReference type="Proteomes" id="UP001515943"/>
    </source>
</evidence>